<dbReference type="GO" id="GO:0004177">
    <property type="term" value="F:aminopeptidase activity"/>
    <property type="evidence" value="ECO:0007669"/>
    <property type="project" value="UniProtKB-KW"/>
</dbReference>
<evidence type="ECO:0000256" key="1">
    <source>
        <dbReference type="ARBA" id="ARBA00005957"/>
    </source>
</evidence>
<dbReference type="GO" id="GO:0006508">
    <property type="term" value="P:proteolysis"/>
    <property type="evidence" value="ECO:0007669"/>
    <property type="project" value="UniProtKB-KW"/>
</dbReference>
<keyword evidence="2" id="KW-0031">Aminopeptidase</keyword>
<evidence type="ECO:0000256" key="3">
    <source>
        <dbReference type="ARBA" id="ARBA00022670"/>
    </source>
</evidence>
<dbReference type="PANTHER" id="PTHR12147:SF26">
    <property type="entry name" value="PEPTIDASE M28 DOMAIN-CONTAINING PROTEIN"/>
    <property type="match status" value="1"/>
</dbReference>
<keyword evidence="5 8" id="KW-0732">Signal</keyword>
<dbReference type="InterPro" id="IPR003137">
    <property type="entry name" value="PA_domain"/>
</dbReference>
<keyword evidence="3" id="KW-0645">Protease</keyword>
<dbReference type="PANTHER" id="PTHR12147">
    <property type="entry name" value="METALLOPEPTIDASE M28 FAMILY MEMBER"/>
    <property type="match status" value="1"/>
</dbReference>
<dbReference type="GO" id="GO:0046872">
    <property type="term" value="F:metal ion binding"/>
    <property type="evidence" value="ECO:0007669"/>
    <property type="project" value="UniProtKB-KW"/>
</dbReference>
<evidence type="ECO:0000259" key="10">
    <source>
        <dbReference type="Pfam" id="PF04389"/>
    </source>
</evidence>
<keyword evidence="6" id="KW-0378">Hydrolase</keyword>
<dbReference type="SUPFAM" id="SSF52025">
    <property type="entry name" value="PA domain"/>
    <property type="match status" value="1"/>
</dbReference>
<feature type="domain" description="PA" evidence="9">
    <location>
        <begin position="151"/>
        <end position="240"/>
    </location>
</feature>
<evidence type="ECO:0000256" key="5">
    <source>
        <dbReference type="ARBA" id="ARBA00022729"/>
    </source>
</evidence>
<dbReference type="SUPFAM" id="SSF53187">
    <property type="entry name" value="Zn-dependent exopeptidases"/>
    <property type="match status" value="1"/>
</dbReference>
<dbReference type="InterPro" id="IPR041756">
    <property type="entry name" value="M28_SGAP-like"/>
</dbReference>
<organism evidence="11 12">
    <name type="scientific">Streptomyces alboniger</name>
    <dbReference type="NCBI Taxonomy" id="132473"/>
    <lineage>
        <taxon>Bacteria</taxon>
        <taxon>Bacillati</taxon>
        <taxon>Actinomycetota</taxon>
        <taxon>Actinomycetes</taxon>
        <taxon>Kitasatosporales</taxon>
        <taxon>Streptomycetaceae</taxon>
        <taxon>Streptomyces</taxon>
        <taxon>Streptomyces aurantiacus group</taxon>
    </lineage>
</organism>
<dbReference type="KEGG" id="salw:CP975_33845"/>
<dbReference type="Gene3D" id="3.40.630.10">
    <property type="entry name" value="Zn peptidases"/>
    <property type="match status" value="1"/>
</dbReference>
<dbReference type="InterPro" id="IPR007484">
    <property type="entry name" value="Peptidase_M28"/>
</dbReference>
<dbReference type="Proteomes" id="UP000326553">
    <property type="component" value="Chromosome"/>
</dbReference>
<evidence type="ECO:0000256" key="6">
    <source>
        <dbReference type="ARBA" id="ARBA00022801"/>
    </source>
</evidence>
<dbReference type="GO" id="GO:0008235">
    <property type="term" value="F:metalloexopeptidase activity"/>
    <property type="evidence" value="ECO:0007669"/>
    <property type="project" value="InterPro"/>
</dbReference>
<sequence>MRVLRNRTTASLLSAVVAAPVLFAAASPAGAQDAARPDGHRTAPADKAQRLAAKLVKKSTGKSAYRHLEKLQQIADAHGGNRAAGTPGHQASTRYVYDRLKKAGYKVTYQNFTLYKSRTLRESASVLSPEPRKLNARAFAFSKSTPQGGLQAPVAAARVDTTPGCEADDYTSDTFTGKIALVKRGACTFAEKEAAATKAGAVGIVVYNHSGDQPVEGDLEHPRNAHIPAVGITKAEGEKLAGQVAGGEVRLSLDVATKTDSHKTRNVIAETRGGRADRVVALGAHLDSVPEGPGINDNGSGSAGLIEVAEKLAKETKGGKKLAHKVRFGWWSAEEVGLLGSDHYVKSLSAQQKKNIKLYLNFDMIASPNAAEFVYDGDDSDKTGAGAGPAGSAQIEKLINGFLDKKKVPHWGTDFDGRSDYGPFIDAGIPAGGTFTGAEGLKTAEQAAKAGGEAGRPYDPNYHAKGDDITNINRKAFDLNIDAIANAVGTYAQDLSSLRH</sequence>
<keyword evidence="12" id="KW-1185">Reference proteome</keyword>
<gene>
    <name evidence="11" type="ORF">CP975_33845</name>
</gene>
<dbReference type="Pfam" id="PF02225">
    <property type="entry name" value="PA"/>
    <property type="match status" value="1"/>
</dbReference>
<evidence type="ECO:0000313" key="12">
    <source>
        <dbReference type="Proteomes" id="UP000326553"/>
    </source>
</evidence>
<dbReference type="InterPro" id="IPR045175">
    <property type="entry name" value="M28_fam"/>
</dbReference>
<comment type="similarity">
    <text evidence="1">Belongs to the peptidase M28 family. M28A subfamily.</text>
</comment>
<dbReference type="EMBL" id="CP023695">
    <property type="protein sequence ID" value="QEV21844.1"/>
    <property type="molecule type" value="Genomic_DNA"/>
</dbReference>
<feature type="chain" id="PRO_5023887747" evidence="8">
    <location>
        <begin position="32"/>
        <end position="500"/>
    </location>
</feature>
<accession>A0A5J6HSM9</accession>
<evidence type="ECO:0000259" key="9">
    <source>
        <dbReference type="Pfam" id="PF02225"/>
    </source>
</evidence>
<keyword evidence="7" id="KW-0862">Zinc</keyword>
<feature type="signal peptide" evidence="8">
    <location>
        <begin position="1"/>
        <end position="31"/>
    </location>
</feature>
<dbReference type="RefSeq" id="WP_150477698.1">
    <property type="nucleotide sequence ID" value="NZ_CP023695.1"/>
</dbReference>
<evidence type="ECO:0000256" key="7">
    <source>
        <dbReference type="ARBA" id="ARBA00022833"/>
    </source>
</evidence>
<evidence type="ECO:0000313" key="11">
    <source>
        <dbReference type="EMBL" id="QEV21844.1"/>
    </source>
</evidence>
<evidence type="ECO:0000256" key="8">
    <source>
        <dbReference type="SAM" id="SignalP"/>
    </source>
</evidence>
<dbReference type="Pfam" id="PF04389">
    <property type="entry name" value="Peptidase_M28"/>
    <property type="match status" value="1"/>
</dbReference>
<dbReference type="AlphaFoldDB" id="A0A5J6HSM9"/>
<evidence type="ECO:0000256" key="4">
    <source>
        <dbReference type="ARBA" id="ARBA00022723"/>
    </source>
</evidence>
<dbReference type="CDD" id="cd03876">
    <property type="entry name" value="M28_SGAP_like"/>
    <property type="match status" value="1"/>
</dbReference>
<feature type="domain" description="Peptidase M28" evidence="10">
    <location>
        <begin position="266"/>
        <end position="487"/>
    </location>
</feature>
<dbReference type="OrthoDB" id="345880at2"/>
<dbReference type="Gene3D" id="3.50.30.30">
    <property type="match status" value="1"/>
</dbReference>
<evidence type="ECO:0000256" key="2">
    <source>
        <dbReference type="ARBA" id="ARBA00022438"/>
    </source>
</evidence>
<proteinExistence type="inferred from homology"/>
<reference evidence="11 12" key="1">
    <citation type="submission" date="2017-09" db="EMBL/GenBank/DDBJ databases">
        <authorList>
            <person name="Lee N."/>
            <person name="Cho B.-K."/>
        </authorList>
    </citation>
    <scope>NUCLEOTIDE SEQUENCE [LARGE SCALE GENOMIC DNA]</scope>
    <source>
        <strain evidence="11 12">ATCC 12461</strain>
    </source>
</reference>
<protein>
    <submittedName>
        <fullName evidence="11">M28 family peptidase</fullName>
    </submittedName>
</protein>
<dbReference type="InterPro" id="IPR046450">
    <property type="entry name" value="PA_dom_sf"/>
</dbReference>
<keyword evidence="4" id="KW-0479">Metal-binding</keyword>
<name>A0A5J6HSM9_STRAD</name>